<dbReference type="AlphaFoldDB" id="A0A6J4UFW8"/>
<reference evidence="2" key="1">
    <citation type="submission" date="2020-02" db="EMBL/GenBank/DDBJ databases">
        <authorList>
            <person name="Meier V. D."/>
        </authorList>
    </citation>
    <scope>NUCLEOTIDE SEQUENCE</scope>
    <source>
        <strain evidence="2">AVDCRST_MAG70</strain>
    </source>
</reference>
<feature type="compositionally biased region" description="Basic and acidic residues" evidence="1">
    <location>
        <begin position="32"/>
        <end position="42"/>
    </location>
</feature>
<organism evidence="2">
    <name type="scientific">uncultured Thermomicrobiales bacterium</name>
    <dbReference type="NCBI Taxonomy" id="1645740"/>
    <lineage>
        <taxon>Bacteria</taxon>
        <taxon>Pseudomonadati</taxon>
        <taxon>Thermomicrobiota</taxon>
        <taxon>Thermomicrobia</taxon>
        <taxon>Thermomicrobiales</taxon>
        <taxon>environmental samples</taxon>
    </lineage>
</organism>
<protein>
    <submittedName>
        <fullName evidence="2">Uncharacterized protein</fullName>
    </submittedName>
</protein>
<dbReference type="EMBL" id="CADCWH010000095">
    <property type="protein sequence ID" value="CAA9547139.1"/>
    <property type="molecule type" value="Genomic_DNA"/>
</dbReference>
<sequence length="42" mass="4586">MMTEASLSGAGRRTAYSCPRRSSRMTVPPARADPRPPAKDPR</sequence>
<gene>
    <name evidence="2" type="ORF">AVDCRST_MAG70-609</name>
</gene>
<name>A0A6J4UFW8_9BACT</name>
<evidence type="ECO:0000256" key="1">
    <source>
        <dbReference type="SAM" id="MobiDB-lite"/>
    </source>
</evidence>
<feature type="region of interest" description="Disordered" evidence="1">
    <location>
        <begin position="1"/>
        <end position="42"/>
    </location>
</feature>
<proteinExistence type="predicted"/>
<evidence type="ECO:0000313" key="2">
    <source>
        <dbReference type="EMBL" id="CAA9547139.1"/>
    </source>
</evidence>
<accession>A0A6J4UFW8</accession>